<organism evidence="4 5">
    <name type="scientific">Leucocoprinus leucothites</name>
    <dbReference type="NCBI Taxonomy" id="201217"/>
    <lineage>
        <taxon>Eukaryota</taxon>
        <taxon>Fungi</taxon>
        <taxon>Dikarya</taxon>
        <taxon>Basidiomycota</taxon>
        <taxon>Agaricomycotina</taxon>
        <taxon>Agaricomycetes</taxon>
        <taxon>Agaricomycetidae</taxon>
        <taxon>Agaricales</taxon>
        <taxon>Agaricineae</taxon>
        <taxon>Agaricaceae</taxon>
        <taxon>Leucocoprinus</taxon>
    </lineage>
</organism>
<name>A0A8H5G0J2_9AGAR</name>
<dbReference type="GO" id="GO:0032040">
    <property type="term" value="C:small-subunit processome"/>
    <property type="evidence" value="ECO:0007669"/>
    <property type="project" value="TreeGrafter"/>
</dbReference>
<dbReference type="EMBL" id="JAACJO010000007">
    <property type="protein sequence ID" value="KAF5355904.1"/>
    <property type="molecule type" value="Genomic_DNA"/>
</dbReference>
<keyword evidence="3" id="KW-0812">Transmembrane</keyword>
<comment type="similarity">
    <text evidence="1">Belongs to the glycosyltransferase 32 family.</text>
</comment>
<evidence type="ECO:0000313" key="4">
    <source>
        <dbReference type="EMBL" id="KAF5355904.1"/>
    </source>
</evidence>
<dbReference type="PANTHER" id="PTHR22851">
    <property type="entry name" value="U3 SMALL NUCLEOLAR RNA U3 SNORNA ASSOCIATED PROTEIN"/>
    <property type="match status" value="1"/>
</dbReference>
<dbReference type="Proteomes" id="UP000559027">
    <property type="component" value="Unassembled WGS sequence"/>
</dbReference>
<dbReference type="InterPro" id="IPR007577">
    <property type="entry name" value="GlycoTrfase_DXD_sugar-bd_CS"/>
</dbReference>
<evidence type="ECO:0000256" key="2">
    <source>
        <dbReference type="SAM" id="MobiDB-lite"/>
    </source>
</evidence>
<evidence type="ECO:0000256" key="1">
    <source>
        <dbReference type="ARBA" id="ARBA00009003"/>
    </source>
</evidence>
<dbReference type="Pfam" id="PF04488">
    <property type="entry name" value="Gly_transf_sug"/>
    <property type="match status" value="1"/>
</dbReference>
<dbReference type="InterPro" id="IPR029044">
    <property type="entry name" value="Nucleotide-diphossugar_trans"/>
</dbReference>
<keyword evidence="5" id="KW-1185">Reference proteome</keyword>
<dbReference type="PANTHER" id="PTHR22851:SF1">
    <property type="entry name" value="GLYCOSYLTRANSFERASE FAMILY 32 PROTEIN"/>
    <property type="match status" value="1"/>
</dbReference>
<feature type="region of interest" description="Disordered" evidence="2">
    <location>
        <begin position="475"/>
        <end position="502"/>
    </location>
</feature>
<dbReference type="AlphaFoldDB" id="A0A8H5G0J2"/>
<accession>A0A8H5G0J2</accession>
<dbReference type="OrthoDB" id="108365at2759"/>
<reference evidence="4 5" key="1">
    <citation type="journal article" date="2020" name="ISME J.">
        <title>Uncovering the hidden diversity of litter-decomposition mechanisms in mushroom-forming fungi.</title>
        <authorList>
            <person name="Floudas D."/>
            <person name="Bentzer J."/>
            <person name="Ahren D."/>
            <person name="Johansson T."/>
            <person name="Persson P."/>
            <person name="Tunlid A."/>
        </authorList>
    </citation>
    <scope>NUCLEOTIDE SEQUENCE [LARGE SCALE GENOMIC DNA]</scope>
    <source>
        <strain evidence="4 5">CBS 146.42</strain>
    </source>
</reference>
<dbReference type="SUPFAM" id="SSF53448">
    <property type="entry name" value="Nucleotide-diphospho-sugar transferases"/>
    <property type="match status" value="1"/>
</dbReference>
<dbReference type="InterPro" id="IPR051733">
    <property type="entry name" value="WD_repeat_DCAF13/WDSOF1"/>
</dbReference>
<dbReference type="GO" id="GO:0000462">
    <property type="term" value="P:maturation of SSU-rRNA from tricistronic rRNA transcript (SSU-rRNA, 5.8S rRNA, LSU-rRNA)"/>
    <property type="evidence" value="ECO:0007669"/>
    <property type="project" value="TreeGrafter"/>
</dbReference>
<protein>
    <recommendedName>
        <fullName evidence="6">Glycosyltransferase family 32 protein</fullName>
    </recommendedName>
</protein>
<proteinExistence type="inferred from homology"/>
<comment type="caution">
    <text evidence="4">The sequence shown here is derived from an EMBL/GenBank/DDBJ whole genome shotgun (WGS) entry which is preliminary data.</text>
</comment>
<keyword evidence="3" id="KW-0472">Membrane</keyword>
<feature type="region of interest" description="Disordered" evidence="2">
    <location>
        <begin position="301"/>
        <end position="333"/>
    </location>
</feature>
<gene>
    <name evidence="4" type="ORF">D9756_004160</name>
</gene>
<keyword evidence="3" id="KW-1133">Transmembrane helix</keyword>
<dbReference type="Gene3D" id="3.90.550.20">
    <property type="match status" value="1"/>
</dbReference>
<evidence type="ECO:0000256" key="3">
    <source>
        <dbReference type="SAM" id="Phobius"/>
    </source>
</evidence>
<evidence type="ECO:0008006" key="6">
    <source>
        <dbReference type="Google" id="ProtNLM"/>
    </source>
</evidence>
<feature type="compositionally biased region" description="Polar residues" evidence="2">
    <location>
        <begin position="487"/>
        <end position="502"/>
    </location>
</feature>
<evidence type="ECO:0000313" key="5">
    <source>
        <dbReference type="Proteomes" id="UP000559027"/>
    </source>
</evidence>
<feature type="transmembrane region" description="Helical" evidence="3">
    <location>
        <begin position="88"/>
        <end position="106"/>
    </location>
</feature>
<sequence>MSSSFSAYLPNRTRVQRGRRATNNSLPVFANGSSAVQEKLALHAHYTPWWLRLTIPVPFLRRPVRVFILNPRRLHDIATSRFGRKRGCLMLAMSLILAFFFVFALARRFGTHAKQWPLSKDARTLVYGRADLQRIWKWEIASGHYPSRKAIPEQIRFKDTITNPALPPKKTIIPSPLTEEATEFVTTTRGRGPERIYLDLQSQPPNVAYPPRPVPGSVADLDIVMEHCDFSKKKFVRDCLEVLRVGAGLDNGKRLRRGKLDDWKYIYVEKAENVTAHSHVRRHAEDEEDLFAAVTADKADHTQSYDASDPDSGLLKRRDIKTENSPIDLRPPDKYKPYASLPHPCDPDNPRVFHMFWTGPFTDKPYLAVLSFLFTQNTGLHLKHWPENAGCRPQFWMWINPGPAASVPNPNAESDMFAQLRSNPWAAPFLHERFKGIVEFKMWNTTEQLDGVPELRDEWRSKDLFNSGGNVINVGKRSVPTPGTDGENGTETTPNEITQRAGSKSASTYDRLSVILSDLARFILCHRYGGIYLDADTLFLRDWEDMWGWRGAFAYRWSRLPRYNTAVLKLNKNSALGKFLFRTALKNNLDFHPMTMSVYLREAYLEGLLLMLPDALFDSAWLNTEGYQLSRPPQPYFSNFEQFFDTPISESAAPQALGFEGFFRGAYSYHFHNFWWKPFDPARNWPDLGPKFAEGERKVRTALRGDRGRAAAKEEDTVDQDRRDLDWATVLKRTFESYIRGERPNMYGEWLQW</sequence>